<evidence type="ECO:0000256" key="1">
    <source>
        <dbReference type="SAM" id="Phobius"/>
    </source>
</evidence>
<dbReference type="InterPro" id="IPR019099">
    <property type="entry name" value="Uncharacterised_PGPGW_TM"/>
</dbReference>
<evidence type="ECO:0000313" key="2">
    <source>
        <dbReference type="EMBL" id="CAA9446256.1"/>
    </source>
</evidence>
<keyword evidence="1" id="KW-1133">Transmembrane helix</keyword>
<keyword evidence="1" id="KW-0472">Membrane</keyword>
<feature type="transmembrane region" description="Helical" evidence="1">
    <location>
        <begin position="113"/>
        <end position="134"/>
    </location>
</feature>
<feature type="transmembrane region" description="Helical" evidence="1">
    <location>
        <begin position="36"/>
        <end position="58"/>
    </location>
</feature>
<dbReference type="AlphaFoldDB" id="A0A6J4QMG4"/>
<dbReference type="Pfam" id="PF09656">
    <property type="entry name" value="PGPGW"/>
    <property type="match status" value="1"/>
</dbReference>
<name>A0A6J4QMG4_9ACTN</name>
<reference evidence="2" key="1">
    <citation type="submission" date="2020-02" db="EMBL/GenBank/DDBJ databases">
        <authorList>
            <person name="Meier V. D."/>
        </authorList>
    </citation>
    <scope>NUCLEOTIDE SEQUENCE</scope>
    <source>
        <strain evidence="2">AVDCRST_MAG78</strain>
    </source>
</reference>
<organism evidence="2">
    <name type="scientific">uncultured Rubrobacteraceae bacterium</name>
    <dbReference type="NCBI Taxonomy" id="349277"/>
    <lineage>
        <taxon>Bacteria</taxon>
        <taxon>Bacillati</taxon>
        <taxon>Actinomycetota</taxon>
        <taxon>Rubrobacteria</taxon>
        <taxon>Rubrobacterales</taxon>
        <taxon>Rubrobacteraceae</taxon>
        <taxon>environmental samples</taxon>
    </lineage>
</organism>
<evidence type="ECO:0008006" key="3">
    <source>
        <dbReference type="Google" id="ProtNLM"/>
    </source>
</evidence>
<sequence>MIERAKETWRQFKESEQGHRFQDRYRRHQENRRGRFDLRALLSIVGGIVVVVGGIIAVPGPGPGWVITFLGLGLIAGEFRPIARFMDWAEVKLRAAVRWGVSVWAGSSTVMKVSICVAILLCLAALGYGAYYLFFSGSNG</sequence>
<gene>
    <name evidence="2" type="ORF">AVDCRST_MAG78-2904</name>
</gene>
<accession>A0A6J4QMG4</accession>
<keyword evidence="1" id="KW-0812">Transmembrane</keyword>
<proteinExistence type="predicted"/>
<protein>
    <recommendedName>
        <fullName evidence="3">TIGR02611 family protein</fullName>
    </recommendedName>
</protein>
<feature type="transmembrane region" description="Helical" evidence="1">
    <location>
        <begin position="64"/>
        <end position="83"/>
    </location>
</feature>
<dbReference type="EMBL" id="CADCVB010000189">
    <property type="protein sequence ID" value="CAA9446256.1"/>
    <property type="molecule type" value="Genomic_DNA"/>
</dbReference>